<dbReference type="OrthoDB" id="331021at2157"/>
<dbReference type="EMBL" id="SESI01000001">
    <property type="protein sequence ID" value="TQQ82085.1"/>
    <property type="molecule type" value="Genomic_DNA"/>
</dbReference>
<name>A0A544QRM7_9EURY</name>
<evidence type="ECO:0000313" key="4">
    <source>
        <dbReference type="EMBL" id="TQQ82085.1"/>
    </source>
</evidence>
<keyword evidence="5" id="KW-1185">Reference proteome</keyword>
<feature type="compositionally biased region" description="Polar residues" evidence="1">
    <location>
        <begin position="35"/>
        <end position="44"/>
    </location>
</feature>
<keyword evidence="2" id="KW-0812">Transmembrane</keyword>
<feature type="domain" description="DUF7344" evidence="3">
    <location>
        <begin position="65"/>
        <end position="143"/>
    </location>
</feature>
<evidence type="ECO:0000256" key="2">
    <source>
        <dbReference type="SAM" id="Phobius"/>
    </source>
</evidence>
<sequence length="237" mass="26175">MVHKIDNPQPGSNQTGTEQPISPPDLNGFHADDLSASSPTQEGLSPNGVDSALSDIKSSLIDELFDVLSNRRRRHVVYFLKHMTQPVEIGTLATQIAAWETDKPMAEVTRAERKRVYTSLQQVHLPKMDNVGLIRFEKPSSLIEPTPLLADVDLDSGSPDGGERPWHQYYALLSLTSIGVVGTATANIWPIRLVPMTAWFGTVVSLFFILACIHAYKTEVDLDTLVSINRSLFSAHE</sequence>
<gene>
    <name evidence="4" type="ORF">EWF95_03860</name>
</gene>
<feature type="compositionally biased region" description="Polar residues" evidence="1">
    <location>
        <begin position="9"/>
        <end position="20"/>
    </location>
</feature>
<reference evidence="4 5" key="1">
    <citation type="submission" date="2019-02" db="EMBL/GenBank/DDBJ databases">
        <title>Halonotius sp. a new haloqrchaeon isolated from saline water.</title>
        <authorList>
            <person name="Duran-Viseras A."/>
            <person name="Sanchez-Porro C."/>
            <person name="Ventosa A."/>
        </authorList>
    </citation>
    <scope>NUCLEOTIDE SEQUENCE [LARGE SCALE GENOMIC DNA]</scope>
    <source>
        <strain evidence="4 5">F9-27</strain>
    </source>
</reference>
<evidence type="ECO:0000256" key="1">
    <source>
        <dbReference type="SAM" id="MobiDB-lite"/>
    </source>
</evidence>
<keyword evidence="2" id="KW-1133">Transmembrane helix</keyword>
<evidence type="ECO:0000313" key="5">
    <source>
        <dbReference type="Proteomes" id="UP000315385"/>
    </source>
</evidence>
<dbReference type="Proteomes" id="UP000315385">
    <property type="component" value="Unassembled WGS sequence"/>
</dbReference>
<feature type="transmembrane region" description="Helical" evidence="2">
    <location>
        <begin position="169"/>
        <end position="191"/>
    </location>
</feature>
<feature type="region of interest" description="Disordered" evidence="1">
    <location>
        <begin position="1"/>
        <end position="49"/>
    </location>
</feature>
<protein>
    <submittedName>
        <fullName evidence="4">DUF308 domain-containing protein</fullName>
    </submittedName>
</protein>
<feature type="transmembrane region" description="Helical" evidence="2">
    <location>
        <begin position="197"/>
        <end position="216"/>
    </location>
</feature>
<keyword evidence="2" id="KW-0472">Membrane</keyword>
<comment type="caution">
    <text evidence="4">The sequence shown here is derived from an EMBL/GenBank/DDBJ whole genome shotgun (WGS) entry which is preliminary data.</text>
</comment>
<dbReference type="AlphaFoldDB" id="A0A544QRM7"/>
<dbReference type="RefSeq" id="WP_142442737.1">
    <property type="nucleotide sequence ID" value="NZ_SESI01000001.1"/>
</dbReference>
<dbReference type="Pfam" id="PF24035">
    <property type="entry name" value="DUF7344"/>
    <property type="match status" value="1"/>
</dbReference>
<evidence type="ECO:0000259" key="3">
    <source>
        <dbReference type="Pfam" id="PF24035"/>
    </source>
</evidence>
<dbReference type="InterPro" id="IPR055768">
    <property type="entry name" value="DUF7344"/>
</dbReference>
<accession>A0A544QRM7</accession>
<organism evidence="4 5">
    <name type="scientific">Halonotius roseus</name>
    <dbReference type="NCBI Taxonomy" id="2511997"/>
    <lineage>
        <taxon>Archaea</taxon>
        <taxon>Methanobacteriati</taxon>
        <taxon>Methanobacteriota</taxon>
        <taxon>Stenosarchaea group</taxon>
        <taxon>Halobacteria</taxon>
        <taxon>Halobacteriales</taxon>
        <taxon>Haloferacaceae</taxon>
        <taxon>Halonotius</taxon>
    </lineage>
</organism>
<proteinExistence type="predicted"/>